<evidence type="ECO:0000256" key="3">
    <source>
        <dbReference type="ARBA" id="ARBA00022989"/>
    </source>
</evidence>
<evidence type="ECO:0000256" key="1">
    <source>
        <dbReference type="ARBA" id="ARBA00004370"/>
    </source>
</evidence>
<evidence type="ECO:0000313" key="5">
    <source>
        <dbReference type="EMBL" id="KAH0556515.1"/>
    </source>
</evidence>
<organism evidence="5 6">
    <name type="scientific">Trichoglossum hirsutum</name>
    <dbReference type="NCBI Taxonomy" id="265104"/>
    <lineage>
        <taxon>Eukaryota</taxon>
        <taxon>Fungi</taxon>
        <taxon>Dikarya</taxon>
        <taxon>Ascomycota</taxon>
        <taxon>Pezizomycotina</taxon>
        <taxon>Geoglossomycetes</taxon>
        <taxon>Geoglossales</taxon>
        <taxon>Geoglossaceae</taxon>
        <taxon>Trichoglossum</taxon>
    </lineage>
</organism>
<keyword evidence="6" id="KW-1185">Reference proteome</keyword>
<protein>
    <submittedName>
        <fullName evidence="5">Uncharacterized protein</fullName>
    </submittedName>
</protein>
<dbReference type="EMBL" id="JAGHQM010001077">
    <property type="protein sequence ID" value="KAH0556515.1"/>
    <property type="molecule type" value="Genomic_DNA"/>
</dbReference>
<name>A0A9P8RLZ3_9PEZI</name>
<proteinExistence type="predicted"/>
<keyword evidence="2" id="KW-0812">Transmembrane</keyword>
<dbReference type="Proteomes" id="UP000750711">
    <property type="component" value="Unassembled WGS sequence"/>
</dbReference>
<reference evidence="5" key="1">
    <citation type="submission" date="2021-03" db="EMBL/GenBank/DDBJ databases">
        <title>Comparative genomics and phylogenomic investigation of the class Geoglossomycetes provide insights into ecological specialization and systematics.</title>
        <authorList>
            <person name="Melie T."/>
            <person name="Pirro S."/>
            <person name="Miller A.N."/>
            <person name="Quandt A."/>
        </authorList>
    </citation>
    <scope>NUCLEOTIDE SEQUENCE</scope>
    <source>
        <strain evidence="5">CAQ_001_2017</strain>
    </source>
</reference>
<dbReference type="PANTHER" id="PTHR35518:SF2">
    <property type="entry name" value="MAINTENANCE OF TELOMERE CAPPING PROTEIN 6"/>
    <property type="match status" value="1"/>
</dbReference>
<gene>
    <name evidence="5" type="ORF">GP486_005597</name>
</gene>
<dbReference type="AlphaFoldDB" id="A0A9P8RLZ3"/>
<sequence length="304" mass="33277">MYTPTQLQADRQDLNQSWYSSSPPDHHYFTVQIQAGDVHSTPDGWPNEAHVEFSNRQRLLVGWGSVDPQMSRYNFTGDEGAIFPQGELGAERSVSATSSGNIANGCSFDPSVTELAKMNSSWAVVKGLEGPYSTAESLDPALNLTANLALCGISPLLNSTLLNSTALQDPTCSHHSDDSSSSSSPLFRCTTTDSSVNGRWKVDDCSQRYPVACRIDSRPYDWRITDDATIYSLANEVCPSGSTFSAPRTGLENMYLWRRLLDRRDAANRAGGVVWIDFNSIDMEGCWVTGGPNATCPYFDDTGE</sequence>
<keyword evidence="3" id="KW-1133">Transmembrane helix</keyword>
<keyword evidence="4" id="KW-0472">Membrane</keyword>
<evidence type="ECO:0000256" key="4">
    <source>
        <dbReference type="ARBA" id="ARBA00023136"/>
    </source>
</evidence>
<accession>A0A9P8RLZ3</accession>
<evidence type="ECO:0000256" key="2">
    <source>
        <dbReference type="ARBA" id="ARBA00022692"/>
    </source>
</evidence>
<comment type="caution">
    <text evidence="5">The sequence shown here is derived from an EMBL/GenBank/DDBJ whole genome shotgun (WGS) entry which is preliminary data.</text>
</comment>
<comment type="subcellular location">
    <subcellularLocation>
        <location evidence="1">Membrane</location>
    </subcellularLocation>
</comment>
<dbReference type="PANTHER" id="PTHR35518">
    <property type="entry name" value="MAINTENANCE OF TELOMOERE CAPPING"/>
    <property type="match status" value="1"/>
</dbReference>
<evidence type="ECO:0000313" key="6">
    <source>
        <dbReference type="Proteomes" id="UP000750711"/>
    </source>
</evidence>
<feature type="non-terminal residue" evidence="5">
    <location>
        <position position="304"/>
    </location>
</feature>
<dbReference type="InterPro" id="IPR051008">
    <property type="entry name" value="Telomere_Capping_Maintenance"/>
</dbReference>
<dbReference type="GO" id="GO:0016020">
    <property type="term" value="C:membrane"/>
    <property type="evidence" value="ECO:0007669"/>
    <property type="project" value="UniProtKB-SubCell"/>
</dbReference>